<comment type="similarity">
    <text evidence="2">Belongs to the glycosyl hydrolase 51 family.</text>
</comment>
<comment type="catalytic activity">
    <reaction evidence="1">
        <text>Hydrolysis of terminal non-reducing alpha-L-arabinofuranoside residues in alpha-L-arabinosides.</text>
        <dbReference type="EC" id="3.2.1.55"/>
    </reaction>
</comment>
<evidence type="ECO:0000256" key="3">
    <source>
        <dbReference type="ARBA" id="ARBA00012670"/>
    </source>
</evidence>
<dbReference type="SUPFAM" id="SSF51011">
    <property type="entry name" value="Glycosyl hydrolase domain"/>
    <property type="match status" value="1"/>
</dbReference>
<dbReference type="PANTHER" id="PTHR31776">
    <property type="entry name" value="ALPHA-L-ARABINOFURANOSIDASE 1"/>
    <property type="match status" value="1"/>
</dbReference>
<evidence type="ECO:0000256" key="1">
    <source>
        <dbReference type="ARBA" id="ARBA00001462"/>
    </source>
</evidence>
<name>A0A1H4GWC5_9BACE</name>
<dbReference type="FunFam" id="3.20.20.80:FF:000090">
    <property type="entry name" value="Alpha-L-arabinofuranosidase A"/>
    <property type="match status" value="1"/>
</dbReference>
<evidence type="ECO:0000256" key="2">
    <source>
        <dbReference type="ARBA" id="ARBA00007186"/>
    </source>
</evidence>
<dbReference type="PANTHER" id="PTHR31776:SF0">
    <property type="entry name" value="ALPHA-L-ARABINOFURANOSIDASE 1"/>
    <property type="match status" value="1"/>
</dbReference>
<dbReference type="Pfam" id="PF22848">
    <property type="entry name" value="ASD1_dom"/>
    <property type="match status" value="1"/>
</dbReference>
<evidence type="ECO:0000256" key="4">
    <source>
        <dbReference type="ARBA" id="ARBA00022729"/>
    </source>
</evidence>
<evidence type="ECO:0000313" key="8">
    <source>
        <dbReference type="EMBL" id="SEB13877.1"/>
    </source>
</evidence>
<dbReference type="GO" id="GO:0046556">
    <property type="term" value="F:alpha-L-arabinofuranosidase activity"/>
    <property type="evidence" value="ECO:0007669"/>
    <property type="project" value="UniProtKB-EC"/>
</dbReference>
<dbReference type="Pfam" id="PF02018">
    <property type="entry name" value="CBM_4_9"/>
    <property type="match status" value="1"/>
</dbReference>
<dbReference type="InterPro" id="IPR017853">
    <property type="entry name" value="GH"/>
</dbReference>
<evidence type="ECO:0000256" key="6">
    <source>
        <dbReference type="ARBA" id="ARBA00023180"/>
    </source>
</evidence>
<dbReference type="Proteomes" id="UP000183040">
    <property type="component" value="Unassembled WGS sequence"/>
</dbReference>
<evidence type="ECO:0000259" key="7">
    <source>
        <dbReference type="SMART" id="SM00813"/>
    </source>
</evidence>
<dbReference type="EC" id="3.2.1.55" evidence="3"/>
<dbReference type="InterPro" id="IPR010720">
    <property type="entry name" value="Alpha-L-AF_C"/>
</dbReference>
<organism evidence="8 9">
    <name type="scientific">Bacteroides xylanisolvens</name>
    <dbReference type="NCBI Taxonomy" id="371601"/>
    <lineage>
        <taxon>Bacteria</taxon>
        <taxon>Pseudomonadati</taxon>
        <taxon>Bacteroidota</taxon>
        <taxon>Bacteroidia</taxon>
        <taxon>Bacteroidales</taxon>
        <taxon>Bacteroidaceae</taxon>
        <taxon>Bacteroides</taxon>
    </lineage>
</organism>
<accession>A0A1H4GWC5</accession>
<dbReference type="Gene3D" id="2.60.120.260">
    <property type="entry name" value="Galactose-binding domain-like"/>
    <property type="match status" value="1"/>
</dbReference>
<evidence type="ECO:0000256" key="5">
    <source>
        <dbReference type="ARBA" id="ARBA00022801"/>
    </source>
</evidence>
<keyword evidence="4" id="KW-0732">Signal</keyword>
<keyword evidence="5" id="KW-0378">Hydrolase</keyword>
<dbReference type="InterPro" id="IPR055235">
    <property type="entry name" value="ASD1_cat"/>
</dbReference>
<dbReference type="SUPFAM" id="SSF49785">
    <property type="entry name" value="Galactose-binding domain-like"/>
    <property type="match status" value="1"/>
</dbReference>
<dbReference type="InterPro" id="IPR013780">
    <property type="entry name" value="Glyco_hydro_b"/>
</dbReference>
<gene>
    <name evidence="8" type="ORF">SAMN04487924_1372</name>
</gene>
<proteinExistence type="inferred from homology"/>
<dbReference type="GO" id="GO:0046373">
    <property type="term" value="P:L-arabinose metabolic process"/>
    <property type="evidence" value="ECO:0007669"/>
    <property type="project" value="InterPro"/>
</dbReference>
<dbReference type="EMBL" id="FNRP01000037">
    <property type="protein sequence ID" value="SEB13877.1"/>
    <property type="molecule type" value="Genomic_DNA"/>
</dbReference>
<dbReference type="InterPro" id="IPR008979">
    <property type="entry name" value="Galactose-bd-like_sf"/>
</dbReference>
<dbReference type="AlphaFoldDB" id="A0A1H4GWC5"/>
<dbReference type="SMART" id="SM00813">
    <property type="entry name" value="Alpha-L-AF_C"/>
    <property type="match status" value="1"/>
</dbReference>
<feature type="domain" description="Alpha-L-arabinofuranosidase C-terminal" evidence="7">
    <location>
        <begin position="508"/>
        <end position="697"/>
    </location>
</feature>
<protein>
    <recommendedName>
        <fullName evidence="3">non-reducing end alpha-L-arabinofuranosidase</fullName>
        <ecNumber evidence="3">3.2.1.55</ecNumber>
    </recommendedName>
</protein>
<dbReference type="Pfam" id="PF06964">
    <property type="entry name" value="Alpha-L-AF_C"/>
    <property type="match status" value="1"/>
</dbReference>
<dbReference type="SUPFAM" id="SSF51445">
    <property type="entry name" value="(Trans)glycosidases"/>
    <property type="match status" value="1"/>
</dbReference>
<dbReference type="InterPro" id="IPR003305">
    <property type="entry name" value="CenC_carb-bd"/>
</dbReference>
<reference evidence="8 9" key="1">
    <citation type="submission" date="2016-10" db="EMBL/GenBank/DDBJ databases">
        <authorList>
            <person name="de Groot N.N."/>
        </authorList>
    </citation>
    <scope>NUCLEOTIDE SEQUENCE [LARGE SCALE GENOMIC DNA]</scope>
    <source>
        <strain evidence="8 9">NLAE-zl-G339</strain>
    </source>
</reference>
<dbReference type="Gene3D" id="3.20.20.80">
    <property type="entry name" value="Glycosidases"/>
    <property type="match status" value="1"/>
</dbReference>
<sequence length="706" mass="80500">MENCANEWNLILFDRYTPVNDKIGYGENRESDYLCILTIYNFLLRTMRRYANLLAVLALSTNLALHAQTNELVIQTKKLGAEIQPTMYGLFFEDINYAADGGLYAELVKNRSFEFPQHLMGWKTYGKVSLMNDGPFERNPHYVRLSNPGHAHKHTGLDNEGFFGIGVKKGEEYRFSVWARLPQGSTKETLRIELVDTQSMGERQALVAGNLTIDSKDWKKYQIILKPGSTHPKSVLRIFLTSKGTVDLEHVSLFPVDTWKGHENGLRKDLAQALADIHPGVFRFPGGCIVEGTDLETRYDWKKSVGPVENRPLNENRWQYTFTHRFFPDYYQSYGLGFYEYFLLSEEMGAAPLPILNCGLSCQYQNNDPKAHVAVCDLDNYIQDALDLIEFANGDVNTKWGKVRADMGHPAPFNLKFVGIGNEQWGKEYPERLEPFIKAIRKAHPEIKIVGSSGPNSEGKEFDYLWPEMKRLKADLVDEHFYRPESWFLAQGARYDNYDRKGPKVFAGEYACHGKGKKWNHYHAALLEAAFMTGLERNADIVHMATYAPLFAHVEGWQWRPDMIWFDNLNSVRTTSYYVQQLYAQNKGTNVLPLTMNKKNVTGAEGQNGLFASAVFDKDKNELIVKVANTSATIQPITLNFEGLKKQDVLSNGRCIKLRSLDLDKDNTLEQPFAIVPQETPVSIEGNVFTTELEPTTFAVYKFTKK</sequence>
<evidence type="ECO:0000313" key="9">
    <source>
        <dbReference type="Proteomes" id="UP000183040"/>
    </source>
</evidence>
<keyword evidence="6" id="KW-0325">Glycoprotein</keyword>
<dbReference type="Gene3D" id="2.60.40.1180">
    <property type="entry name" value="Golgi alpha-mannosidase II"/>
    <property type="match status" value="1"/>
</dbReference>
<dbReference type="InterPro" id="IPR051563">
    <property type="entry name" value="Glycosyl_Hydrolase_51"/>
</dbReference>